<sequence length="127" mass="14435">MEKTICNRVMDFLDEHPEDILAVWVEEHLATCPHCQNYAMFSRRLRNLSLKHHKLPQPLTPPVVAEYKNHPVRWVVAIAATLVISLGIGIGLLTLNRPSSVITLSDTAPTMETTQTIDYYTEIALLW</sequence>
<dbReference type="KEGG" id="taqu:KDW03_11775"/>
<keyword evidence="1" id="KW-1133">Transmembrane helix</keyword>
<keyword evidence="1" id="KW-0472">Membrane</keyword>
<evidence type="ECO:0000313" key="4">
    <source>
        <dbReference type="Proteomes" id="UP001056539"/>
    </source>
</evidence>
<organism evidence="3 4">
    <name type="scientific">Thermospira aquatica</name>
    <dbReference type="NCBI Taxonomy" id="2828656"/>
    <lineage>
        <taxon>Bacteria</taxon>
        <taxon>Pseudomonadati</taxon>
        <taxon>Spirochaetota</taxon>
        <taxon>Spirochaetia</taxon>
        <taxon>Brevinematales</taxon>
        <taxon>Thermospiraceae</taxon>
        <taxon>Thermospira</taxon>
    </lineage>
</organism>
<dbReference type="InterPro" id="IPR027383">
    <property type="entry name" value="Znf_put"/>
</dbReference>
<keyword evidence="4" id="KW-1185">Reference proteome</keyword>
<dbReference type="RefSeq" id="WP_271435272.1">
    <property type="nucleotide sequence ID" value="NZ_CP073355.1"/>
</dbReference>
<accession>A0AAX3BEF6</accession>
<reference evidence="3" key="2">
    <citation type="submission" date="2022-06" db="EMBL/GenBank/DDBJ databases">
        <title>Thermospira aquatica gen. nov., sp. nov.</title>
        <authorList>
            <person name="Ben Ali Gam Z."/>
            <person name="Labat M."/>
        </authorList>
    </citation>
    <scope>NUCLEOTIDE SEQUENCE</scope>
    <source>
        <strain evidence="3">F1F22</strain>
    </source>
</reference>
<evidence type="ECO:0000256" key="1">
    <source>
        <dbReference type="SAM" id="Phobius"/>
    </source>
</evidence>
<dbReference type="EMBL" id="CP073355">
    <property type="protein sequence ID" value="URA10141.1"/>
    <property type="molecule type" value="Genomic_DNA"/>
</dbReference>
<name>A0AAX3BEF6_9SPIR</name>
<dbReference type="Pfam" id="PF13490">
    <property type="entry name" value="zf-HC2"/>
    <property type="match status" value="1"/>
</dbReference>
<evidence type="ECO:0000313" key="3">
    <source>
        <dbReference type="EMBL" id="URA10141.1"/>
    </source>
</evidence>
<dbReference type="Proteomes" id="UP001056539">
    <property type="component" value="Chromosome"/>
</dbReference>
<gene>
    <name evidence="3" type="ORF">KDW03_11775</name>
</gene>
<feature type="transmembrane region" description="Helical" evidence="1">
    <location>
        <begin position="74"/>
        <end position="95"/>
    </location>
</feature>
<reference evidence="3" key="1">
    <citation type="submission" date="2021-04" db="EMBL/GenBank/DDBJ databases">
        <authorList>
            <person name="Postec A."/>
        </authorList>
    </citation>
    <scope>NUCLEOTIDE SEQUENCE</scope>
    <source>
        <strain evidence="3">F1F22</strain>
    </source>
</reference>
<evidence type="ECO:0000259" key="2">
    <source>
        <dbReference type="Pfam" id="PF13490"/>
    </source>
</evidence>
<dbReference type="AlphaFoldDB" id="A0AAX3BEF6"/>
<keyword evidence="1" id="KW-0812">Transmembrane</keyword>
<feature type="domain" description="Putative zinc-finger" evidence="2">
    <location>
        <begin position="7"/>
        <end position="36"/>
    </location>
</feature>
<proteinExistence type="predicted"/>
<protein>
    <submittedName>
        <fullName evidence="3">Zf-HC2 domain-containing protein</fullName>
    </submittedName>
</protein>